<comment type="caution">
    <text evidence="1">The sequence shown here is derived from an EMBL/GenBank/DDBJ whole genome shotgun (WGS) entry which is preliminary data.</text>
</comment>
<evidence type="ECO:0008006" key="3">
    <source>
        <dbReference type="Google" id="ProtNLM"/>
    </source>
</evidence>
<organism evidence="1 2">
    <name type="scientific">Monosporascus cannonballus</name>
    <dbReference type="NCBI Taxonomy" id="155416"/>
    <lineage>
        <taxon>Eukaryota</taxon>
        <taxon>Fungi</taxon>
        <taxon>Dikarya</taxon>
        <taxon>Ascomycota</taxon>
        <taxon>Pezizomycotina</taxon>
        <taxon>Sordariomycetes</taxon>
        <taxon>Xylariomycetidae</taxon>
        <taxon>Xylariales</taxon>
        <taxon>Xylariales incertae sedis</taxon>
        <taxon>Monosporascus</taxon>
    </lineage>
</organism>
<dbReference type="PANTHER" id="PTHR36847">
    <property type="entry name" value="AMIDOLIGASE ENZYME"/>
    <property type="match status" value="1"/>
</dbReference>
<dbReference type="Proteomes" id="UP000294003">
    <property type="component" value="Unassembled WGS sequence"/>
</dbReference>
<reference evidence="1 2" key="1">
    <citation type="submission" date="2018-06" db="EMBL/GenBank/DDBJ databases">
        <title>Complete Genomes of Monosporascus.</title>
        <authorList>
            <person name="Robinson A.J."/>
            <person name="Natvig D.O."/>
        </authorList>
    </citation>
    <scope>NUCLEOTIDE SEQUENCE [LARGE SCALE GENOMIC DNA]</scope>
    <source>
        <strain evidence="1 2">CBS 609.92</strain>
    </source>
</reference>
<dbReference type="EMBL" id="QJNS01000100">
    <property type="protein sequence ID" value="RYO87403.1"/>
    <property type="molecule type" value="Genomic_DNA"/>
</dbReference>
<dbReference type="InterPro" id="IPR022025">
    <property type="entry name" value="Amidoligase_2"/>
</dbReference>
<protein>
    <recommendedName>
        <fullName evidence="3">Amidoligase enzyme</fullName>
    </recommendedName>
</protein>
<sequence>MADADRECAKVADALDALKNMGYVKFNHTCGLHVHVGRGTQGFPLKALQKLTSLLFLGAEEVIDQLHPPHRINETYFESIRSSSRLVLMTPVFEASLSEIEPDGWLEHCCLDFFPNLDDRVKLWVTLLWKARTVDEFCFLTSDDMTYNLAYSFINFETTPMHGFEPRKTIEFRQADGDLTDRPFVLGWVDVVSRLTAWAVDVEEHDFETVVKEVVGSVLAREDAGIMVQTLLRRIGASDHVISVMVNRARRMATIKAGTT</sequence>
<name>A0ABY0HBA2_9PEZI</name>
<gene>
    <name evidence="1" type="ORF">DL762_004233</name>
</gene>
<dbReference type="Pfam" id="PF12224">
    <property type="entry name" value="Amidoligase_2"/>
    <property type="match status" value="1"/>
</dbReference>
<accession>A0ABY0HBA2</accession>
<proteinExistence type="predicted"/>
<dbReference type="PANTHER" id="PTHR36847:SF1">
    <property type="entry name" value="AMIDOLIGASE ENZYME"/>
    <property type="match status" value="1"/>
</dbReference>
<evidence type="ECO:0000313" key="1">
    <source>
        <dbReference type="EMBL" id="RYO87403.1"/>
    </source>
</evidence>
<evidence type="ECO:0000313" key="2">
    <source>
        <dbReference type="Proteomes" id="UP000294003"/>
    </source>
</evidence>
<keyword evidence="2" id="KW-1185">Reference proteome</keyword>